<dbReference type="InterPro" id="IPR033010">
    <property type="entry name" value="Cdc20/Fizzy"/>
</dbReference>
<dbReference type="PANTHER" id="PTHR19918:SF56">
    <property type="entry name" value="ANAPHASE-PROMOTING COMPLEX SUBUNIT 4-LIKE WD40 DOMAIN-CONTAINING PROTEIN"/>
    <property type="match status" value="1"/>
</dbReference>
<dbReference type="AlphaFoldDB" id="A0AAV1S0W7"/>
<keyword evidence="5" id="KW-0498">Mitosis</keyword>
<evidence type="ECO:0000256" key="7">
    <source>
        <dbReference type="PROSITE-ProRule" id="PRU00221"/>
    </source>
</evidence>
<dbReference type="InterPro" id="IPR019775">
    <property type="entry name" value="WD40_repeat_CS"/>
</dbReference>
<dbReference type="GO" id="GO:0051301">
    <property type="term" value="P:cell division"/>
    <property type="evidence" value="ECO:0007669"/>
    <property type="project" value="UniProtKB-KW"/>
</dbReference>
<keyword evidence="3" id="KW-0132">Cell division</keyword>
<dbReference type="InterPro" id="IPR001680">
    <property type="entry name" value="WD40_rpt"/>
</dbReference>
<evidence type="ECO:0000256" key="8">
    <source>
        <dbReference type="SAM" id="MobiDB-lite"/>
    </source>
</evidence>
<evidence type="ECO:0000256" key="3">
    <source>
        <dbReference type="ARBA" id="ARBA00022618"/>
    </source>
</evidence>
<feature type="region of interest" description="Disordered" evidence="8">
    <location>
        <begin position="96"/>
        <end position="117"/>
    </location>
</feature>
<evidence type="ECO:0000256" key="6">
    <source>
        <dbReference type="ARBA" id="ARBA00023306"/>
    </source>
</evidence>
<evidence type="ECO:0000313" key="11">
    <source>
        <dbReference type="Proteomes" id="UP001314170"/>
    </source>
</evidence>
<evidence type="ECO:0000256" key="4">
    <source>
        <dbReference type="ARBA" id="ARBA00022737"/>
    </source>
</evidence>
<reference evidence="10 11" key="1">
    <citation type="submission" date="2024-01" db="EMBL/GenBank/DDBJ databases">
        <authorList>
            <person name="Waweru B."/>
        </authorList>
    </citation>
    <scope>NUCLEOTIDE SEQUENCE [LARGE SCALE GENOMIC DNA]</scope>
</reference>
<dbReference type="PROSITE" id="PS50082">
    <property type="entry name" value="WD_REPEATS_2"/>
    <property type="match status" value="3"/>
</dbReference>
<dbReference type="EMBL" id="CAWUPB010001160">
    <property type="protein sequence ID" value="CAK7342059.1"/>
    <property type="molecule type" value="Genomic_DNA"/>
</dbReference>
<keyword evidence="11" id="KW-1185">Reference proteome</keyword>
<dbReference type="InterPro" id="IPR056150">
    <property type="entry name" value="WD40_CDC20-Fz"/>
</dbReference>
<dbReference type="GO" id="GO:0031145">
    <property type="term" value="P:anaphase-promoting complex-dependent catabolic process"/>
    <property type="evidence" value="ECO:0007669"/>
    <property type="project" value="TreeGrafter"/>
</dbReference>
<proteinExistence type="inferred from homology"/>
<dbReference type="InterPro" id="IPR015943">
    <property type="entry name" value="WD40/YVTN_repeat-like_dom_sf"/>
</dbReference>
<dbReference type="GO" id="GO:1905786">
    <property type="term" value="P:positive regulation of anaphase-promoting complex-dependent catabolic process"/>
    <property type="evidence" value="ECO:0007669"/>
    <property type="project" value="TreeGrafter"/>
</dbReference>
<dbReference type="GO" id="GO:1990757">
    <property type="term" value="F:ubiquitin ligase activator activity"/>
    <property type="evidence" value="ECO:0007669"/>
    <property type="project" value="TreeGrafter"/>
</dbReference>
<evidence type="ECO:0000256" key="5">
    <source>
        <dbReference type="ARBA" id="ARBA00022776"/>
    </source>
</evidence>
<feature type="domain" description="CDC20/Fizzy WD40" evidence="9">
    <location>
        <begin position="121"/>
        <end position="418"/>
    </location>
</feature>
<evidence type="ECO:0000256" key="1">
    <source>
        <dbReference type="ARBA" id="ARBA00006445"/>
    </source>
</evidence>
<dbReference type="GO" id="GO:0010997">
    <property type="term" value="F:anaphase-promoting complex binding"/>
    <property type="evidence" value="ECO:0007669"/>
    <property type="project" value="InterPro"/>
</dbReference>
<name>A0AAV1S0W7_9ROSI</name>
<gene>
    <name evidence="10" type="ORF">DCAF_LOCUS16598</name>
</gene>
<dbReference type="PROSITE" id="PS00678">
    <property type="entry name" value="WD_REPEATS_1"/>
    <property type="match status" value="1"/>
</dbReference>
<feature type="repeat" description="WD" evidence="7">
    <location>
        <begin position="387"/>
        <end position="420"/>
    </location>
</feature>
<dbReference type="SUPFAM" id="SSF50978">
    <property type="entry name" value="WD40 repeat-like"/>
    <property type="match status" value="1"/>
</dbReference>
<dbReference type="Proteomes" id="UP001314170">
    <property type="component" value="Unassembled WGS sequence"/>
</dbReference>
<comment type="similarity">
    <text evidence="1">Belongs to the WD repeat CDC20/Fizzy family.</text>
</comment>
<dbReference type="InterPro" id="IPR036322">
    <property type="entry name" value="WD40_repeat_dom_sf"/>
</dbReference>
<keyword evidence="4" id="KW-0677">Repeat</keyword>
<keyword evidence="6" id="KW-0131">Cell cycle</keyword>
<feature type="repeat" description="WD" evidence="7">
    <location>
        <begin position="167"/>
        <end position="208"/>
    </location>
</feature>
<protein>
    <recommendedName>
        <fullName evidence="9">CDC20/Fizzy WD40 domain-containing protein</fullName>
    </recommendedName>
</protein>
<dbReference type="SMART" id="SM00320">
    <property type="entry name" value="WD40"/>
    <property type="match status" value="7"/>
</dbReference>
<keyword evidence="2 7" id="KW-0853">WD repeat</keyword>
<dbReference type="Pfam" id="PF24807">
    <property type="entry name" value="WD40_CDC20-Fz"/>
    <property type="match status" value="1"/>
</dbReference>
<feature type="repeat" description="WD" evidence="7">
    <location>
        <begin position="251"/>
        <end position="283"/>
    </location>
</feature>
<dbReference type="Gene3D" id="2.130.10.10">
    <property type="entry name" value="YVTN repeat-like/Quinoprotein amine dehydrogenase"/>
    <property type="match status" value="1"/>
</dbReference>
<comment type="caution">
    <text evidence="10">The sequence shown here is derived from an EMBL/GenBank/DDBJ whole genome shotgun (WGS) entry which is preliminary data.</text>
</comment>
<sequence>MDSSSSSSSTTTTTRMFHTRSVLQEIAQRKRSYENVSEHKKAFNYTVPFLLEESQKNPPPQSLYQKLLAEAFNMNRSRILAFKNKPSTPVDLIPHFSSSSVHPSKPVKPQRPIPQRPEMTLDAPYMVDDFYLNLLDWSSSNVLAIALGSTVFLWNASNGSISELFTVDEEDGPVTSVSWAPDGRHLAVGLDNSNVQLWDSATDQMLRTLKGGHRLRVTSLAWNHHILTTGGKDAKAINNDVRIREHIVETYSGHQQEVCGLKWSNSGQQLASGGNDNLLFIWDRSMASSNLPTYWLHKLEDHTAAVKALAWCPFQSNLLASGGGGNDRRIKFWNTHTGACLNSVDTGSQVCALQWNKHEPELLSSHGFTENQLILWKYPSMVKMAELSGHTSPVLFMTQSPNGYAVASAAGDETLKFWNVFGNPQVAKPVPKANAVPFANAEVKLTVQQLQSKFELQKQLIAHVEVNTARMS</sequence>
<dbReference type="GO" id="GO:0005680">
    <property type="term" value="C:anaphase-promoting complex"/>
    <property type="evidence" value="ECO:0007669"/>
    <property type="project" value="TreeGrafter"/>
</dbReference>
<organism evidence="10 11">
    <name type="scientific">Dovyalis caffra</name>
    <dbReference type="NCBI Taxonomy" id="77055"/>
    <lineage>
        <taxon>Eukaryota</taxon>
        <taxon>Viridiplantae</taxon>
        <taxon>Streptophyta</taxon>
        <taxon>Embryophyta</taxon>
        <taxon>Tracheophyta</taxon>
        <taxon>Spermatophyta</taxon>
        <taxon>Magnoliopsida</taxon>
        <taxon>eudicotyledons</taxon>
        <taxon>Gunneridae</taxon>
        <taxon>Pentapetalae</taxon>
        <taxon>rosids</taxon>
        <taxon>fabids</taxon>
        <taxon>Malpighiales</taxon>
        <taxon>Salicaceae</taxon>
        <taxon>Flacourtieae</taxon>
        <taxon>Dovyalis</taxon>
    </lineage>
</organism>
<evidence type="ECO:0000259" key="9">
    <source>
        <dbReference type="Pfam" id="PF24807"/>
    </source>
</evidence>
<evidence type="ECO:0000313" key="10">
    <source>
        <dbReference type="EMBL" id="CAK7342059.1"/>
    </source>
</evidence>
<accession>A0AAV1S0W7</accession>
<dbReference type="PROSITE" id="PS50294">
    <property type="entry name" value="WD_REPEATS_REGION"/>
    <property type="match status" value="3"/>
</dbReference>
<dbReference type="PANTHER" id="PTHR19918">
    <property type="entry name" value="CELL DIVISION CYCLE 20 CDC20 FIZZY -RELATED"/>
    <property type="match status" value="1"/>
</dbReference>
<evidence type="ECO:0000256" key="2">
    <source>
        <dbReference type="ARBA" id="ARBA00022574"/>
    </source>
</evidence>